<dbReference type="STRING" id="296587.C1E196"/>
<dbReference type="Proteomes" id="UP000002009">
    <property type="component" value="Chromosome 3"/>
</dbReference>
<dbReference type="InterPro" id="IPR038375">
    <property type="entry name" value="NDUFAF7_sf"/>
</dbReference>
<dbReference type="EMBL" id="CP001324">
    <property type="protein sequence ID" value="ACO62132.1"/>
    <property type="molecule type" value="Genomic_DNA"/>
</dbReference>
<name>C1E196_MICCC</name>
<dbReference type="EC" id="2.1.1.320" evidence="7"/>
<dbReference type="SUPFAM" id="SSF53335">
    <property type="entry name" value="S-adenosyl-L-methionine-dependent methyltransferases"/>
    <property type="match status" value="1"/>
</dbReference>
<dbReference type="GO" id="GO:0032259">
    <property type="term" value="P:methylation"/>
    <property type="evidence" value="ECO:0007669"/>
    <property type="project" value="UniProtKB-KW"/>
</dbReference>
<protein>
    <recommendedName>
        <fullName evidence="7">Protein arginine methyltransferase NDUFAF7</fullName>
        <ecNumber evidence="7">2.1.1.320</ecNumber>
    </recommendedName>
</protein>
<keyword evidence="5 7" id="KW-0496">Mitochondrion</keyword>
<comment type="similarity">
    <text evidence="2 7">Belongs to the NDUFAF7 family.</text>
</comment>
<dbReference type="GO" id="GO:0035243">
    <property type="term" value="F:protein-arginine omega-N symmetric methyltransferase activity"/>
    <property type="evidence" value="ECO:0007669"/>
    <property type="project" value="UniProtKB-EC"/>
</dbReference>
<dbReference type="GO" id="GO:0005739">
    <property type="term" value="C:mitochondrion"/>
    <property type="evidence" value="ECO:0007669"/>
    <property type="project" value="UniProtKB-SubCell"/>
</dbReference>
<keyword evidence="10" id="KW-1185">Reference proteome</keyword>
<keyword evidence="4 7" id="KW-0808">Transferase</keyword>
<sequence length="378" mass="40945">MQECLTHPEFGYYMHRDVFGEAGDFVTSPEVSQAFGELMGAWAAWTWESMGKPSTVRIVELGPGRGTLMADLLRGTKNLKGFADAVTVHMVDVSPANRKAQREALKCGPKTDDAENGDDNTGKNPTRHGLGKWHETMDAVPPGPTIVIAHEFFDAMPVHQFTRTERGWCERLVAISGDMVLSPGLTPAGALMVPRRLEGVEASRRDGLRQLEISPRSLAIWERIAARLEEHGGAAIAIDYGEEGPLGDTLQAIRDHEFVDVLTDPGRADLSAYVDFGAMRRVIETRKNSGVECHGPVTQRDLLFGLGIGQWLEKMVEKCATEKEVDKLIAGCERLVSGEQGALGEGGRTEGAGKGAGMGFRYKALAMVSKGLGKPAGF</sequence>
<evidence type="ECO:0000256" key="8">
    <source>
        <dbReference type="SAM" id="MobiDB-lite"/>
    </source>
</evidence>
<dbReference type="RefSeq" id="XP_002500874.1">
    <property type="nucleotide sequence ID" value="XM_002500828.1"/>
</dbReference>
<dbReference type="InParanoid" id="C1E196"/>
<comment type="subcellular location">
    <subcellularLocation>
        <location evidence="1 7">Mitochondrion</location>
    </subcellularLocation>
</comment>
<evidence type="ECO:0000256" key="3">
    <source>
        <dbReference type="ARBA" id="ARBA00022603"/>
    </source>
</evidence>
<proteinExistence type="inferred from homology"/>
<comment type="catalytic activity">
    <reaction evidence="6 7">
        <text>L-arginyl-[protein] + 2 S-adenosyl-L-methionine = N(omega),N(omega)'-dimethyl-L-arginyl-[protein] + 2 S-adenosyl-L-homocysteine + 2 H(+)</text>
        <dbReference type="Rhea" id="RHEA:48108"/>
        <dbReference type="Rhea" id="RHEA-COMP:10532"/>
        <dbReference type="Rhea" id="RHEA-COMP:11992"/>
        <dbReference type="ChEBI" id="CHEBI:15378"/>
        <dbReference type="ChEBI" id="CHEBI:29965"/>
        <dbReference type="ChEBI" id="CHEBI:57856"/>
        <dbReference type="ChEBI" id="CHEBI:59789"/>
        <dbReference type="ChEBI" id="CHEBI:88221"/>
        <dbReference type="EC" id="2.1.1.320"/>
    </reaction>
</comment>
<evidence type="ECO:0000313" key="9">
    <source>
        <dbReference type="EMBL" id="ACO62132.1"/>
    </source>
</evidence>
<dbReference type="Gene3D" id="3.40.50.12710">
    <property type="match status" value="1"/>
</dbReference>
<evidence type="ECO:0000256" key="5">
    <source>
        <dbReference type="ARBA" id="ARBA00023128"/>
    </source>
</evidence>
<evidence type="ECO:0000256" key="2">
    <source>
        <dbReference type="ARBA" id="ARBA00005891"/>
    </source>
</evidence>
<dbReference type="GeneID" id="8241633"/>
<evidence type="ECO:0000256" key="6">
    <source>
        <dbReference type="ARBA" id="ARBA00048612"/>
    </source>
</evidence>
<dbReference type="PANTHER" id="PTHR12049">
    <property type="entry name" value="PROTEIN ARGININE METHYLTRANSFERASE NDUFAF7, MITOCHONDRIAL"/>
    <property type="match status" value="1"/>
</dbReference>
<dbReference type="OMA" id="YYHPQRN"/>
<dbReference type="InterPro" id="IPR029063">
    <property type="entry name" value="SAM-dependent_MTases_sf"/>
</dbReference>
<dbReference type="GO" id="GO:0032981">
    <property type="term" value="P:mitochondrial respiratory chain complex I assembly"/>
    <property type="evidence" value="ECO:0007669"/>
    <property type="project" value="TreeGrafter"/>
</dbReference>
<dbReference type="Pfam" id="PF02636">
    <property type="entry name" value="Methyltransf_28"/>
    <property type="match status" value="1"/>
</dbReference>
<dbReference type="eggNOG" id="KOG2901">
    <property type="taxonomic scope" value="Eukaryota"/>
</dbReference>
<organism evidence="9 10">
    <name type="scientific">Micromonas commoda (strain RCC299 / NOUM17 / CCMP2709)</name>
    <name type="common">Picoplanktonic green alga</name>
    <dbReference type="NCBI Taxonomy" id="296587"/>
    <lineage>
        <taxon>Eukaryota</taxon>
        <taxon>Viridiplantae</taxon>
        <taxon>Chlorophyta</taxon>
        <taxon>Mamiellophyceae</taxon>
        <taxon>Mamiellales</taxon>
        <taxon>Mamiellaceae</taxon>
        <taxon>Micromonas</taxon>
    </lineage>
</organism>
<dbReference type="InterPro" id="IPR003788">
    <property type="entry name" value="NDUFAF7"/>
</dbReference>
<accession>C1E196</accession>
<evidence type="ECO:0000256" key="7">
    <source>
        <dbReference type="RuleBase" id="RU364114"/>
    </source>
</evidence>
<reference evidence="9 10" key="1">
    <citation type="journal article" date="2009" name="Science">
        <title>Green evolution and dynamic adaptations revealed by genomes of the marine picoeukaryotes Micromonas.</title>
        <authorList>
            <person name="Worden A.Z."/>
            <person name="Lee J.H."/>
            <person name="Mock T."/>
            <person name="Rouze P."/>
            <person name="Simmons M.P."/>
            <person name="Aerts A.L."/>
            <person name="Allen A.E."/>
            <person name="Cuvelier M.L."/>
            <person name="Derelle E."/>
            <person name="Everett M.V."/>
            <person name="Foulon E."/>
            <person name="Grimwood J."/>
            <person name="Gundlach H."/>
            <person name="Henrissat B."/>
            <person name="Napoli C."/>
            <person name="McDonald S.M."/>
            <person name="Parker M.S."/>
            <person name="Rombauts S."/>
            <person name="Salamov A."/>
            <person name="Von Dassow P."/>
            <person name="Badger J.H."/>
            <person name="Coutinho P.M."/>
            <person name="Demir E."/>
            <person name="Dubchak I."/>
            <person name="Gentemann C."/>
            <person name="Eikrem W."/>
            <person name="Gready J.E."/>
            <person name="John U."/>
            <person name="Lanier W."/>
            <person name="Lindquist E.A."/>
            <person name="Lucas S."/>
            <person name="Mayer K.F."/>
            <person name="Moreau H."/>
            <person name="Not F."/>
            <person name="Otillar R."/>
            <person name="Panaud O."/>
            <person name="Pangilinan J."/>
            <person name="Paulsen I."/>
            <person name="Piegu B."/>
            <person name="Poliakov A."/>
            <person name="Robbens S."/>
            <person name="Schmutz J."/>
            <person name="Toulza E."/>
            <person name="Wyss T."/>
            <person name="Zelensky A."/>
            <person name="Zhou K."/>
            <person name="Armbrust E.V."/>
            <person name="Bhattacharya D."/>
            <person name="Goodenough U.W."/>
            <person name="Van de Peer Y."/>
            <person name="Grigoriev I.V."/>
        </authorList>
    </citation>
    <scope>NUCLEOTIDE SEQUENCE [LARGE SCALE GENOMIC DNA]</scope>
    <source>
        <strain evidence="10">RCC299 / NOUM17</strain>
    </source>
</reference>
<dbReference type="AlphaFoldDB" id="C1E196"/>
<keyword evidence="3 7" id="KW-0489">Methyltransferase</keyword>
<evidence type="ECO:0000256" key="4">
    <source>
        <dbReference type="ARBA" id="ARBA00022679"/>
    </source>
</evidence>
<evidence type="ECO:0000256" key="1">
    <source>
        <dbReference type="ARBA" id="ARBA00004173"/>
    </source>
</evidence>
<feature type="compositionally biased region" description="Basic and acidic residues" evidence="8">
    <location>
        <begin position="100"/>
        <end position="113"/>
    </location>
</feature>
<comment type="function">
    <text evidence="7">Arginine methyltransferase involved in the assembly or stability of mitochondrial NADH:ubiquinone oxidoreductase complex (complex I).</text>
</comment>
<feature type="region of interest" description="Disordered" evidence="8">
    <location>
        <begin position="100"/>
        <end position="133"/>
    </location>
</feature>
<dbReference type="KEGG" id="mis:MICPUN_80065"/>
<dbReference type="OrthoDB" id="438553at2759"/>
<evidence type="ECO:0000313" key="10">
    <source>
        <dbReference type="Proteomes" id="UP000002009"/>
    </source>
</evidence>
<gene>
    <name evidence="9" type="ORF">MICPUN_80065</name>
</gene>
<dbReference type="PANTHER" id="PTHR12049:SF7">
    <property type="entry name" value="PROTEIN ARGININE METHYLTRANSFERASE NDUFAF7, MITOCHONDRIAL"/>
    <property type="match status" value="1"/>
</dbReference>